<comment type="pathway">
    <text evidence="1">Pyrimidine metabolism; UMP biosynthesis via de novo pathway; UMP from orotate: step 2/2.</text>
</comment>
<dbReference type="Proteomes" id="UP000178249">
    <property type="component" value="Unassembled WGS sequence"/>
</dbReference>
<reference evidence="9 10" key="1">
    <citation type="journal article" date="2016" name="Nat. Commun.">
        <title>Thousands of microbial genomes shed light on interconnected biogeochemical processes in an aquifer system.</title>
        <authorList>
            <person name="Anantharaman K."/>
            <person name="Brown C.T."/>
            <person name="Hug L.A."/>
            <person name="Sharon I."/>
            <person name="Castelle C.J."/>
            <person name="Probst A.J."/>
            <person name="Thomas B.C."/>
            <person name="Singh A."/>
            <person name="Wilkins M.J."/>
            <person name="Karaoz U."/>
            <person name="Brodie E.L."/>
            <person name="Williams K.H."/>
            <person name="Hubbard S.S."/>
            <person name="Banfield J.F."/>
        </authorList>
    </citation>
    <scope>NUCLEOTIDE SEQUENCE [LARGE SCALE GENOMIC DNA]</scope>
</reference>
<dbReference type="CDD" id="cd04725">
    <property type="entry name" value="OMP_decarboxylase_like"/>
    <property type="match status" value="1"/>
</dbReference>
<dbReference type="GO" id="GO:0004590">
    <property type="term" value="F:orotidine-5'-phosphate decarboxylase activity"/>
    <property type="evidence" value="ECO:0007669"/>
    <property type="project" value="UniProtKB-UniRule"/>
</dbReference>
<dbReference type="PANTHER" id="PTHR43375:SF1">
    <property type="entry name" value="OROTIDINE 5'-PHOSPHATE DECARBOXYLASE"/>
    <property type="match status" value="1"/>
</dbReference>
<dbReference type="EC" id="4.1.1.23" evidence="7"/>
<keyword evidence="4" id="KW-0665">Pyrimidine biosynthesis</keyword>
<evidence type="ECO:0000256" key="1">
    <source>
        <dbReference type="ARBA" id="ARBA00004861"/>
    </source>
</evidence>
<keyword evidence="5" id="KW-0456">Lyase</keyword>
<keyword evidence="3" id="KW-0210">Decarboxylase</keyword>
<evidence type="ECO:0000256" key="7">
    <source>
        <dbReference type="NCBIfam" id="TIGR02127"/>
    </source>
</evidence>
<dbReference type="InterPro" id="IPR001754">
    <property type="entry name" value="OMPdeCOase_dom"/>
</dbReference>
<gene>
    <name evidence="9" type="ORF">A2841_03915</name>
</gene>
<name>A0A1F6C4N8_9BACT</name>
<proteinExistence type="inferred from homology"/>
<dbReference type="Pfam" id="PF00215">
    <property type="entry name" value="OMPdecase"/>
    <property type="match status" value="1"/>
</dbReference>
<evidence type="ECO:0000256" key="3">
    <source>
        <dbReference type="ARBA" id="ARBA00022793"/>
    </source>
</evidence>
<dbReference type="SUPFAM" id="SSF51366">
    <property type="entry name" value="Ribulose-phoshate binding barrel"/>
    <property type="match status" value="1"/>
</dbReference>
<dbReference type="InterPro" id="IPR011995">
    <property type="entry name" value="OMPdecase_type-2"/>
</dbReference>
<evidence type="ECO:0000313" key="9">
    <source>
        <dbReference type="EMBL" id="OGG44165.1"/>
    </source>
</evidence>
<dbReference type="InterPro" id="IPR011060">
    <property type="entry name" value="RibuloseP-bd_barrel"/>
</dbReference>
<feature type="domain" description="Orotidine 5'-phosphate decarboxylase" evidence="8">
    <location>
        <begin position="16"/>
        <end position="260"/>
    </location>
</feature>
<dbReference type="SMART" id="SM00934">
    <property type="entry name" value="OMPdecase"/>
    <property type="match status" value="1"/>
</dbReference>
<accession>A0A1F6C4N8</accession>
<dbReference type="GO" id="GO:0044205">
    <property type="term" value="P:'de novo' UMP biosynthetic process"/>
    <property type="evidence" value="ECO:0007669"/>
    <property type="project" value="UniProtKB-UniPathway"/>
</dbReference>
<comment type="catalytic activity">
    <reaction evidence="6">
        <text>orotidine 5'-phosphate + H(+) = UMP + CO2</text>
        <dbReference type="Rhea" id="RHEA:11596"/>
        <dbReference type="ChEBI" id="CHEBI:15378"/>
        <dbReference type="ChEBI" id="CHEBI:16526"/>
        <dbReference type="ChEBI" id="CHEBI:57538"/>
        <dbReference type="ChEBI" id="CHEBI:57865"/>
        <dbReference type="EC" id="4.1.1.23"/>
    </reaction>
</comment>
<evidence type="ECO:0000256" key="4">
    <source>
        <dbReference type="ARBA" id="ARBA00022975"/>
    </source>
</evidence>
<evidence type="ECO:0000256" key="6">
    <source>
        <dbReference type="ARBA" id="ARBA00049157"/>
    </source>
</evidence>
<evidence type="ECO:0000259" key="8">
    <source>
        <dbReference type="SMART" id="SM00934"/>
    </source>
</evidence>
<dbReference type="PANTHER" id="PTHR43375">
    <property type="entry name" value="OROTIDINE 5'-PHOSPHATE DECARBOXYLASE"/>
    <property type="match status" value="1"/>
</dbReference>
<dbReference type="GO" id="GO:0006207">
    <property type="term" value="P:'de novo' pyrimidine nucleobase biosynthetic process"/>
    <property type="evidence" value="ECO:0007669"/>
    <property type="project" value="InterPro"/>
</dbReference>
<protein>
    <recommendedName>
        <fullName evidence="7">Orotidine-5'-phosphate decarboxylase</fullName>
        <ecNumber evidence="7">4.1.1.23</ecNumber>
    </recommendedName>
</protein>
<dbReference type="Gene3D" id="3.20.20.70">
    <property type="entry name" value="Aldolase class I"/>
    <property type="match status" value="1"/>
</dbReference>
<organism evidence="9 10">
    <name type="scientific">Candidatus Kaiserbacteria bacterium RIFCSPHIGHO2_01_FULL_48_10</name>
    <dbReference type="NCBI Taxonomy" id="1798476"/>
    <lineage>
        <taxon>Bacteria</taxon>
        <taxon>Candidatus Kaiseribacteriota</taxon>
    </lineage>
</organism>
<dbReference type="EMBL" id="MFKP01000019">
    <property type="protein sequence ID" value="OGG44165.1"/>
    <property type="molecule type" value="Genomic_DNA"/>
</dbReference>
<dbReference type="UniPathway" id="UPA00070">
    <property type="reaction ID" value="UER00120"/>
</dbReference>
<evidence type="ECO:0000313" key="10">
    <source>
        <dbReference type="Proteomes" id="UP000178249"/>
    </source>
</evidence>
<evidence type="ECO:0000256" key="2">
    <source>
        <dbReference type="ARBA" id="ARBA00008847"/>
    </source>
</evidence>
<dbReference type="NCBIfam" id="TIGR02127">
    <property type="entry name" value="pyrF_sub2"/>
    <property type="match status" value="1"/>
</dbReference>
<comment type="caution">
    <text evidence="9">The sequence shown here is derived from an EMBL/GenBank/DDBJ whole genome shotgun (WGS) entry which is preliminary data.</text>
</comment>
<comment type="similarity">
    <text evidence="2">Belongs to the OMP decarboxylase family. Type 2 subfamily.</text>
</comment>
<sequence length="275" mass="30043">MSFTTKLQKRWEEKLFLCVNLDPDVSKFPTSITAGVSKEEAIFNFNKAIIDATNHVALAYKPNSGFYEAEAEEGMRALKRTSTYIHEAYPDIPVILDAKRGDIEHTNIGYAKAVFDELEMDAVTVSPYLGGASLEPFLSRKDKGVIVLVKTSNPGSGELQDLPVNNMQKLYQKVAWHVANEWNKNGNCAVVVGATYPAELQNVRAMIGDMPILIPGIGAQGGDIRETIHAGKNSKGAGIIIAAGRSIIYASNDENFASAAQKEAERLAEEIRKNL</sequence>
<dbReference type="InterPro" id="IPR013785">
    <property type="entry name" value="Aldolase_TIM"/>
</dbReference>
<dbReference type="AlphaFoldDB" id="A0A1F6C4N8"/>
<evidence type="ECO:0000256" key="5">
    <source>
        <dbReference type="ARBA" id="ARBA00023239"/>
    </source>
</evidence>